<dbReference type="InterPro" id="IPR015946">
    <property type="entry name" value="KH_dom-like_a/b"/>
</dbReference>
<dbReference type="InterPro" id="IPR027417">
    <property type="entry name" value="P-loop_NTPase"/>
</dbReference>
<evidence type="ECO:0000256" key="4">
    <source>
        <dbReference type="ARBA" id="ARBA00022737"/>
    </source>
</evidence>
<dbReference type="Proteomes" id="UP000068196">
    <property type="component" value="Chromosome"/>
</dbReference>
<evidence type="ECO:0000256" key="5">
    <source>
        <dbReference type="ARBA" id="ARBA00022741"/>
    </source>
</evidence>
<dbReference type="InterPro" id="IPR005225">
    <property type="entry name" value="Small_GTP-bd"/>
</dbReference>
<dbReference type="Gene3D" id="3.40.50.300">
    <property type="entry name" value="P-loop containing nucleotide triphosphate hydrolases"/>
    <property type="match status" value="2"/>
</dbReference>
<keyword evidence="3 8" id="KW-0690">Ribosome biogenesis</keyword>
<sequence length="437" mass="50442">MFQAVIVGRPNVGKSTLFNTLIGEKKTIVEKTPGVTRDFVVDYVELYDGKGIKITDTGGIDLSRRDFFSEAIKDIVEKSLKEADLILFVVDAKEGLTSADEEIASYLRRFSRPVLLIVNKVEGKEDEKRAQEFFSLGFPEIFFVSAKEKRNLSTLKDRLKEIAKEKIFPLPSTELIKVAILGRPNVGKSTLINRLLGYERMIVSEIPGTTRDCVDVLLEREGGMSFLLIDTPGIRRRSRIEERAEKFSVDKALETLQKADIILFLITAEEGLTHQDKTLLRQVQKNCKAALLLINKWDFFKRQKSKSEVFLQVLRHHLKFLPWLPIIPISAKEGFNIDKILPLVEEIYKDYSRRVPTSQVNTLLEELKSQYTFNIKGKRLKFYYATQVEVAPPTFVIFINIEPEELPKHIEKFVRNRFQQFLGFERVPVKVIFRLRR</sequence>
<dbReference type="AlphaFoldDB" id="A0A0U5APD9"/>
<dbReference type="InterPro" id="IPR016484">
    <property type="entry name" value="GTPase_Der"/>
</dbReference>
<dbReference type="Pfam" id="PF14714">
    <property type="entry name" value="KH_dom-like"/>
    <property type="match status" value="1"/>
</dbReference>
<dbReference type="GO" id="GO:0042254">
    <property type="term" value="P:ribosome biogenesis"/>
    <property type="evidence" value="ECO:0007669"/>
    <property type="project" value="UniProtKB-KW"/>
</dbReference>
<evidence type="ECO:0000259" key="11">
    <source>
        <dbReference type="PROSITE" id="PS51712"/>
    </source>
</evidence>
<dbReference type="Pfam" id="PF01926">
    <property type="entry name" value="MMR_HSR1"/>
    <property type="match status" value="2"/>
</dbReference>
<keyword evidence="13" id="KW-1185">Reference proteome</keyword>
<dbReference type="PANTHER" id="PTHR43834">
    <property type="entry name" value="GTPASE DER"/>
    <property type="match status" value="1"/>
</dbReference>
<evidence type="ECO:0000256" key="6">
    <source>
        <dbReference type="ARBA" id="ARBA00023134"/>
    </source>
</evidence>
<evidence type="ECO:0000256" key="7">
    <source>
        <dbReference type="ARBA" id="ARBA00032345"/>
    </source>
</evidence>
<dbReference type="InterPro" id="IPR032859">
    <property type="entry name" value="KH_dom-like"/>
</dbReference>
<dbReference type="OrthoDB" id="9805918at2"/>
<feature type="binding site" evidence="8">
    <location>
        <begin position="119"/>
        <end position="122"/>
    </location>
    <ligand>
        <name>GTP</name>
        <dbReference type="ChEBI" id="CHEBI:37565"/>
        <label>1</label>
    </ligand>
</feature>
<evidence type="ECO:0000256" key="2">
    <source>
        <dbReference type="ARBA" id="ARBA00020953"/>
    </source>
</evidence>
<dbReference type="PATRIC" id="fig|1653476.3.peg.311"/>
<dbReference type="HAMAP" id="MF_00195">
    <property type="entry name" value="GTPase_Der"/>
    <property type="match status" value="1"/>
</dbReference>
<evidence type="ECO:0000256" key="3">
    <source>
        <dbReference type="ARBA" id="ARBA00022517"/>
    </source>
</evidence>
<proteinExistence type="inferred from homology"/>
<dbReference type="InterPro" id="IPR031166">
    <property type="entry name" value="G_ENGA"/>
</dbReference>
<dbReference type="PRINTS" id="PR00326">
    <property type="entry name" value="GTP1OBG"/>
</dbReference>
<dbReference type="EMBL" id="AP014945">
    <property type="protein sequence ID" value="BAU22705.1"/>
    <property type="molecule type" value="Genomic_DNA"/>
</dbReference>
<name>A0A0U5APD9_9BACT</name>
<feature type="domain" description="EngA-type G" evidence="11">
    <location>
        <begin position="176"/>
        <end position="352"/>
    </location>
</feature>
<dbReference type="CDD" id="cd01895">
    <property type="entry name" value="EngA2"/>
    <property type="match status" value="1"/>
</dbReference>
<protein>
    <recommendedName>
        <fullName evidence="2 8">GTPase Der</fullName>
    </recommendedName>
    <alternativeName>
        <fullName evidence="7 8">GTP-binding protein EngA</fullName>
    </alternativeName>
</protein>
<reference evidence="12 13" key="1">
    <citation type="journal article" date="2016" name="Int. J. Syst. Evol. Microbiol.">
        <title>Caldimicrobium thiodismutans sp. nov., a sulfur-disproportionating bacterium isolated from a hot spring, and emended description of the genus Caldimicrobium.</title>
        <authorList>
            <person name="Kojima H."/>
            <person name="Umezawa K."/>
            <person name="Fukui M."/>
        </authorList>
    </citation>
    <scope>NUCLEOTIDE SEQUENCE [LARGE SCALE GENOMIC DNA]</scope>
    <source>
        <strain evidence="12 13">TF1</strain>
    </source>
</reference>
<dbReference type="PIRSF" id="PIRSF006485">
    <property type="entry name" value="GTP-binding_EngA"/>
    <property type="match status" value="1"/>
</dbReference>
<comment type="function">
    <text evidence="8 10">GTPase that plays an essential role in the late steps of ribosome biogenesis.</text>
</comment>
<keyword evidence="4 10" id="KW-0677">Repeat</keyword>
<dbReference type="SUPFAM" id="SSF52540">
    <property type="entry name" value="P-loop containing nucleoside triphosphate hydrolases"/>
    <property type="match status" value="2"/>
</dbReference>
<evidence type="ECO:0000256" key="9">
    <source>
        <dbReference type="PROSITE-ProRule" id="PRU01049"/>
    </source>
</evidence>
<gene>
    <name evidence="8" type="primary">der</name>
    <name evidence="12" type="ORF">THC_0307</name>
</gene>
<feature type="binding site" evidence="8">
    <location>
        <begin position="56"/>
        <end position="60"/>
    </location>
    <ligand>
        <name>GTP</name>
        <dbReference type="ChEBI" id="CHEBI:37565"/>
        <label>1</label>
    </ligand>
</feature>
<dbReference type="NCBIfam" id="TIGR03594">
    <property type="entry name" value="GTPase_EngA"/>
    <property type="match status" value="1"/>
</dbReference>
<comment type="subunit">
    <text evidence="8">Associates with the 50S ribosomal subunit.</text>
</comment>
<dbReference type="PANTHER" id="PTHR43834:SF6">
    <property type="entry name" value="GTPASE DER"/>
    <property type="match status" value="1"/>
</dbReference>
<dbReference type="KEGG" id="cthi:THC_0307"/>
<dbReference type="PROSITE" id="PS51712">
    <property type="entry name" value="G_ENGA"/>
    <property type="match status" value="2"/>
</dbReference>
<dbReference type="STRING" id="1653476.THC_0307"/>
<evidence type="ECO:0000256" key="1">
    <source>
        <dbReference type="ARBA" id="ARBA00008279"/>
    </source>
</evidence>
<evidence type="ECO:0000256" key="10">
    <source>
        <dbReference type="RuleBase" id="RU004481"/>
    </source>
</evidence>
<dbReference type="NCBIfam" id="TIGR00231">
    <property type="entry name" value="small_GTP"/>
    <property type="match status" value="2"/>
</dbReference>
<dbReference type="GO" id="GO:0043022">
    <property type="term" value="F:ribosome binding"/>
    <property type="evidence" value="ECO:0007669"/>
    <property type="project" value="TreeGrafter"/>
</dbReference>
<dbReference type="SUPFAM" id="SSF82653">
    <property type="entry name" value="Probable GTPase Der, C-terminal domain"/>
    <property type="match status" value="1"/>
</dbReference>
<dbReference type="RefSeq" id="WP_068512331.1">
    <property type="nucleotide sequence ID" value="NZ_AP014945.1"/>
</dbReference>
<dbReference type="FunFam" id="3.40.50.300:FF:000040">
    <property type="entry name" value="GTPase Der"/>
    <property type="match status" value="1"/>
</dbReference>
<evidence type="ECO:0000313" key="13">
    <source>
        <dbReference type="Proteomes" id="UP000068196"/>
    </source>
</evidence>
<accession>A0A0U5APD9</accession>
<feature type="binding site" evidence="8">
    <location>
        <begin position="182"/>
        <end position="189"/>
    </location>
    <ligand>
        <name>GTP</name>
        <dbReference type="ChEBI" id="CHEBI:37565"/>
        <label>2</label>
    </ligand>
</feature>
<dbReference type="GO" id="GO:0005525">
    <property type="term" value="F:GTP binding"/>
    <property type="evidence" value="ECO:0007669"/>
    <property type="project" value="UniProtKB-UniRule"/>
</dbReference>
<dbReference type="InterPro" id="IPR006073">
    <property type="entry name" value="GTP-bd"/>
</dbReference>
<organism evidence="12 13">
    <name type="scientific">Caldimicrobium thiodismutans</name>
    <dbReference type="NCBI Taxonomy" id="1653476"/>
    <lineage>
        <taxon>Bacteria</taxon>
        <taxon>Pseudomonadati</taxon>
        <taxon>Thermodesulfobacteriota</taxon>
        <taxon>Thermodesulfobacteria</taxon>
        <taxon>Thermodesulfobacteriales</taxon>
        <taxon>Thermodesulfobacteriaceae</taxon>
        <taxon>Caldimicrobium</taxon>
    </lineage>
</organism>
<dbReference type="CDD" id="cd01894">
    <property type="entry name" value="EngA1"/>
    <property type="match status" value="1"/>
</dbReference>
<feature type="binding site" evidence="8">
    <location>
        <begin position="8"/>
        <end position="15"/>
    </location>
    <ligand>
        <name>GTP</name>
        <dbReference type="ChEBI" id="CHEBI:37565"/>
        <label>1</label>
    </ligand>
</feature>
<reference evidence="13" key="2">
    <citation type="journal article" date="2016" name="Int. J. Syst. Evol. Microbiol.">
        <title>Caldimicrobium thiodismutans sp. nov., a sulfur-disproportionating bacterium isolated from a hot spring.</title>
        <authorList>
            <person name="Kojima H."/>
            <person name="Umezawa K."/>
            <person name="Fukui M."/>
        </authorList>
    </citation>
    <scope>NUCLEOTIDE SEQUENCE [LARGE SCALE GENOMIC DNA]</scope>
    <source>
        <strain evidence="13">TF1</strain>
    </source>
</reference>
<evidence type="ECO:0000256" key="8">
    <source>
        <dbReference type="HAMAP-Rule" id="MF_00195"/>
    </source>
</evidence>
<evidence type="ECO:0000313" key="12">
    <source>
        <dbReference type="EMBL" id="BAU22705.1"/>
    </source>
</evidence>
<feature type="domain" description="EngA-type G" evidence="11">
    <location>
        <begin position="2"/>
        <end position="167"/>
    </location>
</feature>
<keyword evidence="5 8" id="KW-0547">Nucleotide-binding</keyword>
<keyword evidence="6 8" id="KW-0342">GTP-binding</keyword>
<dbReference type="Gene3D" id="3.30.300.20">
    <property type="match status" value="1"/>
</dbReference>
<feature type="binding site" evidence="8">
    <location>
        <begin position="295"/>
        <end position="298"/>
    </location>
    <ligand>
        <name>GTP</name>
        <dbReference type="ChEBI" id="CHEBI:37565"/>
        <label>2</label>
    </ligand>
</feature>
<comment type="similarity">
    <text evidence="1 8 9 10">Belongs to the TRAFAC class TrmE-Era-EngA-EngB-Septin-like GTPase superfamily. EngA (Der) GTPase family.</text>
</comment>
<feature type="binding site" evidence="8">
    <location>
        <begin position="230"/>
        <end position="234"/>
    </location>
    <ligand>
        <name>GTP</name>
        <dbReference type="ChEBI" id="CHEBI:37565"/>
        <label>2</label>
    </ligand>
</feature>